<organism evidence="4 5">
    <name type="scientific">Microbacterium oleivorans</name>
    <dbReference type="NCBI Taxonomy" id="273677"/>
    <lineage>
        <taxon>Bacteria</taxon>
        <taxon>Bacillati</taxon>
        <taxon>Actinomycetota</taxon>
        <taxon>Actinomycetes</taxon>
        <taxon>Micrococcales</taxon>
        <taxon>Microbacteriaceae</taxon>
        <taxon>Microbacterium</taxon>
    </lineage>
</organism>
<comment type="caution">
    <text evidence="4">The sequence shown here is derived from an EMBL/GenBank/DDBJ whole genome shotgun (WGS) entry which is preliminary data.</text>
</comment>
<dbReference type="NCBIfam" id="TIGR01549">
    <property type="entry name" value="HAD-SF-IA-v1"/>
    <property type="match status" value="1"/>
</dbReference>
<evidence type="ECO:0000256" key="3">
    <source>
        <dbReference type="ARBA" id="ARBA00022842"/>
    </source>
</evidence>
<comment type="cofactor">
    <cofactor evidence="1">
        <name>Mg(2+)</name>
        <dbReference type="ChEBI" id="CHEBI:18420"/>
    </cofactor>
</comment>
<dbReference type="InterPro" id="IPR023214">
    <property type="entry name" value="HAD_sf"/>
</dbReference>
<dbReference type="Pfam" id="PF00702">
    <property type="entry name" value="Hydrolase"/>
    <property type="match status" value="1"/>
</dbReference>
<dbReference type="GO" id="GO:0044281">
    <property type="term" value="P:small molecule metabolic process"/>
    <property type="evidence" value="ECO:0007669"/>
    <property type="project" value="UniProtKB-ARBA"/>
</dbReference>
<dbReference type="GO" id="GO:0016787">
    <property type="term" value="F:hydrolase activity"/>
    <property type="evidence" value="ECO:0007669"/>
    <property type="project" value="UniProtKB-KW"/>
</dbReference>
<dbReference type="AlphaFoldDB" id="A0A4R5YLY0"/>
<evidence type="ECO:0000256" key="2">
    <source>
        <dbReference type="ARBA" id="ARBA00022801"/>
    </source>
</evidence>
<dbReference type="Gene3D" id="3.40.50.1000">
    <property type="entry name" value="HAD superfamily/HAD-like"/>
    <property type="match status" value="1"/>
</dbReference>
<accession>A0A4R5YLY0</accession>
<dbReference type="EMBL" id="SMZX01000001">
    <property type="protein sequence ID" value="TDL46059.1"/>
    <property type="molecule type" value="Genomic_DNA"/>
</dbReference>
<reference evidence="4 5" key="1">
    <citation type="submission" date="2019-03" db="EMBL/GenBank/DDBJ databases">
        <title>Genome Sequencing and Assembly of Various Microbes Isolated from Partially Reclaimed Soil and Acid Mine Drainage (AMD) Site.</title>
        <authorList>
            <person name="Steinbock B."/>
            <person name="Bechtold R."/>
            <person name="Sevigny J.L."/>
            <person name="Thomas D."/>
            <person name="Cuthill L.R."/>
            <person name="Aveiro Johannsen E.J."/>
            <person name="Thomas K."/>
            <person name="Ghosh A."/>
        </authorList>
    </citation>
    <scope>NUCLEOTIDE SEQUENCE [LARGE SCALE GENOMIC DNA]</scope>
    <source>
        <strain evidence="4 5">F-B2</strain>
    </source>
</reference>
<dbReference type="PANTHER" id="PTHR46470:SF4">
    <property type="entry name" value="5-AMINO-6-(5-PHOSPHO-D-RIBITYLAMINO)URACIL PHOSPHATASE YIGB"/>
    <property type="match status" value="1"/>
</dbReference>
<sequence length="232" mass="24987">MIHALGFDLDGTLFDHRGAAARGASVFLSALGVTVTDAAIDAWFAAEAVYFEQWRSGRIGFAEQRRARLRELLPGLGVDLPHDDAALDALFERYLAAYRSAWKTFPGVRDLLDDLRRQGYRLGLLTNGSTAQQTQKLEALGLTDFFDVICISEQIGHHKPDPRAFAELVESLDVSGAECLFVGDDPVSDAAGARAAGLAALLIPSDADVVATLTRALAYPDPHRPAASRPIA</sequence>
<dbReference type="InterPro" id="IPR006439">
    <property type="entry name" value="HAD-SF_hydro_IA"/>
</dbReference>
<dbReference type="SFLD" id="SFLDS00003">
    <property type="entry name" value="Haloacid_Dehalogenase"/>
    <property type="match status" value="1"/>
</dbReference>
<dbReference type="Gene3D" id="1.20.120.1600">
    <property type="match status" value="1"/>
</dbReference>
<protein>
    <submittedName>
        <fullName evidence="4">HAD family hydrolase</fullName>
    </submittedName>
</protein>
<evidence type="ECO:0000313" key="5">
    <source>
        <dbReference type="Proteomes" id="UP000295633"/>
    </source>
</evidence>
<dbReference type="PANTHER" id="PTHR46470">
    <property type="entry name" value="N-ACYLNEURAMINATE-9-PHOSPHATASE"/>
    <property type="match status" value="1"/>
</dbReference>
<dbReference type="PRINTS" id="PR00413">
    <property type="entry name" value="HADHALOGNASE"/>
</dbReference>
<dbReference type="SFLD" id="SFLDG01135">
    <property type="entry name" value="C1.5.6:_HAD__Beta-PGM__Phospha"/>
    <property type="match status" value="1"/>
</dbReference>
<dbReference type="SUPFAM" id="SSF56784">
    <property type="entry name" value="HAD-like"/>
    <property type="match status" value="1"/>
</dbReference>
<name>A0A4R5YLY0_9MICO</name>
<keyword evidence="2 4" id="KW-0378">Hydrolase</keyword>
<dbReference type="Proteomes" id="UP000295633">
    <property type="component" value="Unassembled WGS sequence"/>
</dbReference>
<dbReference type="InterPro" id="IPR051400">
    <property type="entry name" value="HAD-like_hydrolase"/>
</dbReference>
<dbReference type="RefSeq" id="WP_133399112.1">
    <property type="nucleotide sequence ID" value="NZ_SMZX01000001.1"/>
</dbReference>
<dbReference type="NCBIfam" id="TIGR01509">
    <property type="entry name" value="HAD-SF-IA-v3"/>
    <property type="match status" value="1"/>
</dbReference>
<proteinExistence type="predicted"/>
<keyword evidence="3" id="KW-0460">Magnesium</keyword>
<dbReference type="SFLD" id="SFLDG01129">
    <property type="entry name" value="C1.5:_HAD__Beta-PGM__Phosphata"/>
    <property type="match status" value="1"/>
</dbReference>
<evidence type="ECO:0000256" key="1">
    <source>
        <dbReference type="ARBA" id="ARBA00001946"/>
    </source>
</evidence>
<gene>
    <name evidence="4" type="ORF">E2R54_06415</name>
</gene>
<dbReference type="InterPro" id="IPR036412">
    <property type="entry name" value="HAD-like_sf"/>
</dbReference>
<evidence type="ECO:0000313" key="4">
    <source>
        <dbReference type="EMBL" id="TDL46059.1"/>
    </source>
</evidence>